<reference evidence="19 20" key="1">
    <citation type="submission" date="2020-04" db="EMBL/GenBank/DDBJ databases">
        <authorList>
            <person name="De Canck E."/>
        </authorList>
    </citation>
    <scope>NUCLEOTIDE SEQUENCE [LARGE SCALE GENOMIC DNA]</scope>
    <source>
        <strain evidence="19 20">LMG 1861</strain>
    </source>
</reference>
<gene>
    <name evidence="19" type="primary">fatA</name>
    <name evidence="19" type="ORF">LMG1861_00532</name>
</gene>
<dbReference type="InterPro" id="IPR010105">
    <property type="entry name" value="TonB_sidphr_rcpt"/>
</dbReference>
<evidence type="ECO:0000256" key="10">
    <source>
        <dbReference type="ARBA" id="ARBA00023077"/>
    </source>
</evidence>
<feature type="domain" description="Secretin/TonB short N-terminal" evidence="18">
    <location>
        <begin position="61"/>
        <end position="112"/>
    </location>
</feature>
<evidence type="ECO:0000256" key="14">
    <source>
        <dbReference type="PROSITE-ProRule" id="PRU01360"/>
    </source>
</evidence>
<evidence type="ECO:0000313" key="20">
    <source>
        <dbReference type="Proteomes" id="UP000494105"/>
    </source>
</evidence>
<dbReference type="EMBL" id="CADILD010000001">
    <property type="protein sequence ID" value="CAB3826479.1"/>
    <property type="molecule type" value="Genomic_DNA"/>
</dbReference>
<evidence type="ECO:0000259" key="18">
    <source>
        <dbReference type="SMART" id="SM00965"/>
    </source>
</evidence>
<accession>A0A6S7C1C8</accession>
<evidence type="ECO:0000256" key="6">
    <source>
        <dbReference type="ARBA" id="ARBA00022692"/>
    </source>
</evidence>
<dbReference type="Gene3D" id="3.55.50.30">
    <property type="match status" value="1"/>
</dbReference>
<dbReference type="GO" id="GO:0009279">
    <property type="term" value="C:cell outer membrane"/>
    <property type="evidence" value="ECO:0007669"/>
    <property type="project" value="UniProtKB-SubCell"/>
</dbReference>
<protein>
    <submittedName>
        <fullName evidence="19">Ferric-anguibactin receptor FatA</fullName>
    </submittedName>
</protein>
<organism evidence="19 20">
    <name type="scientific">Achromobacter piechaudii</name>
    <dbReference type="NCBI Taxonomy" id="72556"/>
    <lineage>
        <taxon>Bacteria</taxon>
        <taxon>Pseudomonadati</taxon>
        <taxon>Pseudomonadota</taxon>
        <taxon>Betaproteobacteria</taxon>
        <taxon>Burkholderiales</taxon>
        <taxon>Alcaligenaceae</taxon>
        <taxon>Achromobacter</taxon>
    </lineage>
</organism>
<keyword evidence="8" id="KW-0408">Iron</keyword>
<keyword evidence="5" id="KW-0410">Iron transport</keyword>
<evidence type="ECO:0000256" key="5">
    <source>
        <dbReference type="ARBA" id="ARBA00022496"/>
    </source>
</evidence>
<keyword evidence="13 14" id="KW-0998">Cell outer membrane</keyword>
<dbReference type="InterPro" id="IPR037066">
    <property type="entry name" value="Plug_dom_sf"/>
</dbReference>
<dbReference type="InterPro" id="IPR039426">
    <property type="entry name" value="TonB-dep_rcpt-like"/>
</dbReference>
<dbReference type="PROSITE" id="PS01156">
    <property type="entry name" value="TONB_DEPENDENT_REC_2"/>
    <property type="match status" value="1"/>
</dbReference>
<dbReference type="Proteomes" id="UP000494105">
    <property type="component" value="Unassembled WGS sequence"/>
</dbReference>
<dbReference type="GO" id="GO:0015891">
    <property type="term" value="P:siderophore transport"/>
    <property type="evidence" value="ECO:0007669"/>
    <property type="project" value="InterPro"/>
</dbReference>
<dbReference type="Gene3D" id="2.40.170.20">
    <property type="entry name" value="TonB-dependent receptor, beta-barrel domain"/>
    <property type="match status" value="1"/>
</dbReference>
<evidence type="ECO:0000256" key="17">
    <source>
        <dbReference type="SAM" id="SignalP"/>
    </source>
</evidence>
<dbReference type="Gene3D" id="2.170.130.10">
    <property type="entry name" value="TonB-dependent receptor, plug domain"/>
    <property type="match status" value="1"/>
</dbReference>
<dbReference type="PROSITE" id="PS52016">
    <property type="entry name" value="TONB_DEPENDENT_REC_3"/>
    <property type="match status" value="1"/>
</dbReference>
<comment type="subcellular location">
    <subcellularLocation>
        <location evidence="1 14">Cell outer membrane</location>
        <topology evidence="1 14">Multi-pass membrane protein</topology>
    </subcellularLocation>
</comment>
<keyword evidence="11 14" id="KW-0472">Membrane</keyword>
<dbReference type="RefSeq" id="WP_175127589.1">
    <property type="nucleotide sequence ID" value="NZ_CADILD010000001.1"/>
</dbReference>
<keyword evidence="6 14" id="KW-0812">Transmembrane</keyword>
<evidence type="ECO:0000256" key="7">
    <source>
        <dbReference type="ARBA" id="ARBA00022729"/>
    </source>
</evidence>
<evidence type="ECO:0000256" key="11">
    <source>
        <dbReference type="ARBA" id="ARBA00023136"/>
    </source>
</evidence>
<dbReference type="InterPro" id="IPR011662">
    <property type="entry name" value="Secretin/TonB_short_N"/>
</dbReference>
<dbReference type="NCBIfam" id="TIGR01783">
    <property type="entry name" value="TonB-siderophor"/>
    <property type="match status" value="1"/>
</dbReference>
<evidence type="ECO:0000256" key="16">
    <source>
        <dbReference type="RuleBase" id="RU003357"/>
    </source>
</evidence>
<evidence type="ECO:0000313" key="19">
    <source>
        <dbReference type="EMBL" id="CAB3826479.1"/>
    </source>
</evidence>
<dbReference type="InterPro" id="IPR012910">
    <property type="entry name" value="Plug_dom"/>
</dbReference>
<dbReference type="GO" id="GO:0015344">
    <property type="term" value="F:siderophore uptake transmembrane transporter activity"/>
    <property type="evidence" value="ECO:0007669"/>
    <property type="project" value="TreeGrafter"/>
</dbReference>
<dbReference type="Pfam" id="PF00593">
    <property type="entry name" value="TonB_dep_Rec_b-barrel"/>
    <property type="match status" value="1"/>
</dbReference>
<keyword evidence="4 14" id="KW-1134">Transmembrane beta strand</keyword>
<feature type="short sequence motif" description="TonB C-terminal box" evidence="15">
    <location>
        <begin position="779"/>
        <end position="796"/>
    </location>
</feature>
<dbReference type="Pfam" id="PF07660">
    <property type="entry name" value="STN"/>
    <property type="match status" value="1"/>
</dbReference>
<evidence type="ECO:0000256" key="3">
    <source>
        <dbReference type="ARBA" id="ARBA00022448"/>
    </source>
</evidence>
<evidence type="ECO:0000256" key="1">
    <source>
        <dbReference type="ARBA" id="ARBA00004571"/>
    </source>
</evidence>
<dbReference type="SMART" id="SM00965">
    <property type="entry name" value="STN"/>
    <property type="match status" value="1"/>
</dbReference>
<keyword evidence="10 16" id="KW-0798">TonB box</keyword>
<evidence type="ECO:0000256" key="4">
    <source>
        <dbReference type="ARBA" id="ARBA00022452"/>
    </source>
</evidence>
<evidence type="ECO:0000256" key="12">
    <source>
        <dbReference type="ARBA" id="ARBA00023170"/>
    </source>
</evidence>
<evidence type="ECO:0000256" key="8">
    <source>
        <dbReference type="ARBA" id="ARBA00023004"/>
    </source>
</evidence>
<evidence type="ECO:0000256" key="9">
    <source>
        <dbReference type="ARBA" id="ARBA00023065"/>
    </source>
</evidence>
<evidence type="ECO:0000256" key="13">
    <source>
        <dbReference type="ARBA" id="ARBA00023237"/>
    </source>
</evidence>
<dbReference type="SUPFAM" id="SSF56935">
    <property type="entry name" value="Porins"/>
    <property type="match status" value="1"/>
</dbReference>
<keyword evidence="12 19" id="KW-0675">Receptor</keyword>
<dbReference type="PANTHER" id="PTHR32552">
    <property type="entry name" value="FERRICHROME IRON RECEPTOR-RELATED"/>
    <property type="match status" value="1"/>
</dbReference>
<feature type="chain" id="PRO_5028869613" evidence="17">
    <location>
        <begin position="28"/>
        <end position="796"/>
    </location>
</feature>
<evidence type="ECO:0000256" key="2">
    <source>
        <dbReference type="ARBA" id="ARBA00009810"/>
    </source>
</evidence>
<dbReference type="CDD" id="cd01347">
    <property type="entry name" value="ligand_gated_channel"/>
    <property type="match status" value="1"/>
</dbReference>
<keyword evidence="9" id="KW-0406">Ion transport</keyword>
<dbReference type="PANTHER" id="PTHR32552:SF82">
    <property type="entry name" value="FCUA PROTEIN"/>
    <property type="match status" value="1"/>
</dbReference>
<proteinExistence type="inferred from homology"/>
<dbReference type="InterPro" id="IPR036942">
    <property type="entry name" value="Beta-barrel_TonB_sf"/>
</dbReference>
<dbReference type="InterPro" id="IPR000531">
    <property type="entry name" value="Beta-barrel_TonB"/>
</dbReference>
<dbReference type="Pfam" id="PF07715">
    <property type="entry name" value="Plug"/>
    <property type="match status" value="1"/>
</dbReference>
<keyword evidence="7 17" id="KW-0732">Signal</keyword>
<dbReference type="InterPro" id="IPR010917">
    <property type="entry name" value="TonB_rcpt_CS"/>
</dbReference>
<keyword evidence="3 14" id="KW-0813">Transport</keyword>
<dbReference type="AlphaFoldDB" id="A0A6S7C1C8"/>
<comment type="similarity">
    <text evidence="2 14 16">Belongs to the TonB-dependent receptor family.</text>
</comment>
<evidence type="ECO:0000256" key="15">
    <source>
        <dbReference type="PROSITE-ProRule" id="PRU10144"/>
    </source>
</evidence>
<feature type="signal peptide" evidence="17">
    <location>
        <begin position="1"/>
        <end position="27"/>
    </location>
</feature>
<dbReference type="GO" id="GO:0038023">
    <property type="term" value="F:signaling receptor activity"/>
    <property type="evidence" value="ECO:0007669"/>
    <property type="project" value="InterPro"/>
</dbReference>
<name>A0A6S7C1C8_9BURK</name>
<sequence>MSQFRFSPAHAAVLLCFSVLLPVGASAQAPTPAAQSVSRDYRIGAGPLGLALSQFATQANVQLSFPGTQVQGMQSSGLNGNYTVAAGFAALLAGSGLRAVPAGVNAYTLAAAPSGAVTQLEPVVVTGGYSGGPMPAFAGGQVASGASVGMLGERSIMDTPFSVTAYTSALMQQQQAQSVADVVSNDASVQNTNPRTSRFDQFSIRGFPVLNSDIAFNGLYSVLPTYALAVESLERVEILKGPNALLNGMAPSGGVGGAINVVPKRAEDTPTRQVTASYGTHDVGGGHVDLGQRFGERGELGIRVNGAYKGGDTGVGSQHMTRGLMTLGMDYRGERTRWSADIGHQDRKVDAPQERVGVAAGVPVPDAGRVDRGYAPDWTYANSRDTYIALRAEHDITDRTMVYGAFGARQGDYKFLRMNVTARDAAGNFAASPSYFLRDENVNTGEIGARTRFSTGAVSHAVSLSATQFEKTFGNLSYDFATVRSNLYTPLATSAPSVAGLDTDIPKSGESRLTSFALADTLSIWDERLQLTIGARSQRVVTEQYDEDGTRTSRYDKRKVTPAIALLGKPSQHVSVYANYIEGLSEGPTAPITATNANEVFAPIKSEQVEAGVKVEYGDIGATFSAFQIRRPSGLTDPVTGVYAVNGMQRNRGLELNVFGEPVHDVRLLAGVMYLDGRLSKTGNALTEGNVAPGTPRYSMNLGVEWDTPFATGLTLSARALRTTSQYLDARNTQEIPAWTRVDVGARYAWRAGNTPVTLRATVENVFNKAYWASASSNGLTIGAPRTVLLSATVDF</sequence>